<dbReference type="Pfam" id="PF14416">
    <property type="entry name" value="PMR5N"/>
    <property type="match status" value="1"/>
</dbReference>
<gene>
    <name evidence="11" type="primary">LOC120266686</name>
</gene>
<evidence type="ECO:0000256" key="6">
    <source>
        <dbReference type="ARBA" id="ARBA00023034"/>
    </source>
</evidence>
<accession>A0AB40BTD6</accession>
<evidence type="ECO:0000313" key="11">
    <source>
        <dbReference type="RefSeq" id="XP_039130258.1"/>
    </source>
</evidence>
<keyword evidence="5" id="KW-1133">Transmembrane helix</keyword>
<evidence type="ECO:0000256" key="7">
    <source>
        <dbReference type="ARBA" id="ARBA00023136"/>
    </source>
</evidence>
<evidence type="ECO:0000259" key="8">
    <source>
        <dbReference type="Pfam" id="PF13839"/>
    </source>
</evidence>
<dbReference type="GO" id="GO:1990538">
    <property type="term" value="F:xylan O-acetyltransferase activity"/>
    <property type="evidence" value="ECO:0007669"/>
    <property type="project" value="UniProtKB-ARBA"/>
</dbReference>
<dbReference type="InterPro" id="IPR026057">
    <property type="entry name" value="TBL_C"/>
</dbReference>
<dbReference type="InterPro" id="IPR025846">
    <property type="entry name" value="TBL_N"/>
</dbReference>
<dbReference type="AlphaFoldDB" id="A0AB40BTD6"/>
<keyword evidence="7" id="KW-0472">Membrane</keyword>
<keyword evidence="10" id="KW-1185">Reference proteome</keyword>
<evidence type="ECO:0000256" key="5">
    <source>
        <dbReference type="ARBA" id="ARBA00022989"/>
    </source>
</evidence>
<keyword evidence="3" id="KW-0812">Transmembrane</keyword>
<evidence type="ECO:0000256" key="3">
    <source>
        <dbReference type="ARBA" id="ARBA00022692"/>
    </source>
</evidence>
<sequence>MDVDQEEHHLLLHSTFTHTLHSHSFTQSKQIKLLHFHHPKTKPHKTQPECNLSSDQRQFSTLGSNEEKACDLFVGKWIRDFRESNYNNWTCPTLPTLKNCLKHGKDSDYIYWRWKPDNCEFPRFDSSMFLRTVQRRKLAFIGDSLARNQMESLLCLLSQLETPVNKQRDADDKFQTWYFPSHDFTLMVMWTEFLVVGNERIVNGTASNAFDIHLDKVNGNWSDKLEGIHYAIISSGNWFFRTNYLYKGGNLIGCIYCRDSNLTDYGPVYAIKNALSTSLEFISKSKECEEMVTVLRTYTPSHFEHGSWFNGGYCNRTQPLSESEVMSLNGHAWRIRESQVEEFGKIVQSVEKKKKFVLLDVSKAMMLRADGHPGSHWPRIRDISDCLHWCLPGPVDLWNELLMVILNK</sequence>
<protein>
    <submittedName>
        <fullName evidence="11">Protein ALTERED XYLOGLUCAN 4-like isoform X1</fullName>
    </submittedName>
</protein>
<keyword evidence="4" id="KW-0735">Signal-anchor</keyword>
<evidence type="ECO:0000256" key="2">
    <source>
        <dbReference type="ARBA" id="ARBA00007727"/>
    </source>
</evidence>
<evidence type="ECO:0000256" key="4">
    <source>
        <dbReference type="ARBA" id="ARBA00022968"/>
    </source>
</evidence>
<reference evidence="11" key="1">
    <citation type="submission" date="2025-08" db="UniProtKB">
        <authorList>
            <consortium name="RefSeq"/>
        </authorList>
    </citation>
    <scope>IDENTIFICATION</scope>
</reference>
<keyword evidence="6" id="KW-0333">Golgi apparatus</keyword>
<comment type="similarity">
    <text evidence="2">Belongs to the PC-esterase family. TBL subfamily.</text>
</comment>
<evidence type="ECO:0000313" key="10">
    <source>
        <dbReference type="Proteomes" id="UP001515500"/>
    </source>
</evidence>
<comment type="subcellular location">
    <subcellularLocation>
        <location evidence="1">Golgi apparatus membrane</location>
        <topology evidence="1">Single-pass type II membrane protein</topology>
    </subcellularLocation>
</comment>
<dbReference type="Pfam" id="PF13839">
    <property type="entry name" value="PC-Esterase"/>
    <property type="match status" value="1"/>
</dbReference>
<evidence type="ECO:0000256" key="1">
    <source>
        <dbReference type="ARBA" id="ARBA00004323"/>
    </source>
</evidence>
<evidence type="ECO:0000259" key="9">
    <source>
        <dbReference type="Pfam" id="PF14416"/>
    </source>
</evidence>
<feature type="domain" description="Trichome birefringence-like N-terminal" evidence="9">
    <location>
        <begin position="69"/>
        <end position="120"/>
    </location>
</feature>
<organism evidence="10 11">
    <name type="scientific">Dioscorea cayennensis subsp. rotundata</name>
    <name type="common">White Guinea yam</name>
    <name type="synonym">Dioscorea rotundata</name>
    <dbReference type="NCBI Taxonomy" id="55577"/>
    <lineage>
        <taxon>Eukaryota</taxon>
        <taxon>Viridiplantae</taxon>
        <taxon>Streptophyta</taxon>
        <taxon>Embryophyta</taxon>
        <taxon>Tracheophyta</taxon>
        <taxon>Spermatophyta</taxon>
        <taxon>Magnoliopsida</taxon>
        <taxon>Liliopsida</taxon>
        <taxon>Dioscoreales</taxon>
        <taxon>Dioscoreaceae</taxon>
        <taxon>Dioscorea</taxon>
    </lineage>
</organism>
<dbReference type="InterPro" id="IPR029962">
    <property type="entry name" value="TBL"/>
</dbReference>
<dbReference type="PANTHER" id="PTHR32285">
    <property type="entry name" value="PROTEIN TRICHOME BIREFRINGENCE-LIKE 9-RELATED"/>
    <property type="match status" value="1"/>
</dbReference>
<dbReference type="GO" id="GO:0000139">
    <property type="term" value="C:Golgi membrane"/>
    <property type="evidence" value="ECO:0007669"/>
    <property type="project" value="UniProtKB-SubCell"/>
</dbReference>
<dbReference type="Proteomes" id="UP001515500">
    <property type="component" value="Chromosome 8"/>
</dbReference>
<feature type="domain" description="Trichome birefringence-like C-terminal" evidence="8">
    <location>
        <begin position="122"/>
        <end position="403"/>
    </location>
</feature>
<name>A0AB40BTD6_DIOCR</name>
<proteinExistence type="inferred from homology"/>
<dbReference type="RefSeq" id="XP_039130258.1">
    <property type="nucleotide sequence ID" value="XM_039274324.1"/>
</dbReference>
<dbReference type="GeneID" id="120266686"/>
<dbReference type="PANTHER" id="PTHR32285:SF253">
    <property type="entry name" value="OS06G0234600 PROTEIN"/>
    <property type="match status" value="1"/>
</dbReference>